<keyword evidence="10" id="KW-1185">Reference proteome</keyword>
<dbReference type="InterPro" id="IPR025857">
    <property type="entry name" value="MacB_PCD"/>
</dbReference>
<evidence type="ECO:0000256" key="2">
    <source>
        <dbReference type="ARBA" id="ARBA00022475"/>
    </source>
</evidence>
<dbReference type="InterPro" id="IPR003838">
    <property type="entry name" value="ABC3_permease_C"/>
</dbReference>
<dbReference type="STRING" id="563176.SAMN04488090_4862"/>
<dbReference type="Pfam" id="PF12704">
    <property type="entry name" value="MacB_PCD"/>
    <property type="match status" value="1"/>
</dbReference>
<name>A0A1G9Y8Y5_9BACT</name>
<feature type="transmembrane region" description="Helical" evidence="6">
    <location>
        <begin position="417"/>
        <end position="441"/>
    </location>
</feature>
<dbReference type="GO" id="GO:0022857">
    <property type="term" value="F:transmembrane transporter activity"/>
    <property type="evidence" value="ECO:0007669"/>
    <property type="project" value="TreeGrafter"/>
</dbReference>
<keyword evidence="3 6" id="KW-0812">Transmembrane</keyword>
<evidence type="ECO:0000256" key="4">
    <source>
        <dbReference type="ARBA" id="ARBA00022989"/>
    </source>
</evidence>
<dbReference type="GO" id="GO:0005886">
    <property type="term" value="C:plasma membrane"/>
    <property type="evidence" value="ECO:0007669"/>
    <property type="project" value="UniProtKB-SubCell"/>
</dbReference>
<evidence type="ECO:0000259" key="7">
    <source>
        <dbReference type="Pfam" id="PF02687"/>
    </source>
</evidence>
<feature type="transmembrane region" description="Helical" evidence="6">
    <location>
        <begin position="327"/>
        <end position="354"/>
    </location>
</feature>
<proteinExistence type="predicted"/>
<evidence type="ECO:0000256" key="6">
    <source>
        <dbReference type="SAM" id="Phobius"/>
    </source>
</evidence>
<evidence type="ECO:0000256" key="1">
    <source>
        <dbReference type="ARBA" id="ARBA00004651"/>
    </source>
</evidence>
<protein>
    <submittedName>
        <fullName evidence="9">Duplicated orphan permease</fullName>
    </submittedName>
</protein>
<organism evidence="9 10">
    <name type="scientific">Siphonobacter aquaeclarae</name>
    <dbReference type="NCBI Taxonomy" id="563176"/>
    <lineage>
        <taxon>Bacteria</taxon>
        <taxon>Pseudomonadati</taxon>
        <taxon>Bacteroidota</taxon>
        <taxon>Cytophagia</taxon>
        <taxon>Cytophagales</taxon>
        <taxon>Cytophagaceae</taxon>
        <taxon>Siphonobacter</taxon>
    </lineage>
</organism>
<evidence type="ECO:0000256" key="5">
    <source>
        <dbReference type="ARBA" id="ARBA00023136"/>
    </source>
</evidence>
<dbReference type="Proteomes" id="UP000198901">
    <property type="component" value="Unassembled WGS sequence"/>
</dbReference>
<dbReference type="InterPro" id="IPR050250">
    <property type="entry name" value="Macrolide_Exporter_MacB"/>
</dbReference>
<gene>
    <name evidence="9" type="ORF">SAMN04488090_4862</name>
</gene>
<feature type="transmembrane region" description="Helical" evidence="6">
    <location>
        <begin position="20"/>
        <end position="39"/>
    </location>
</feature>
<feature type="domain" description="ABC3 transporter permease C-terminal" evidence="7">
    <location>
        <begin position="669"/>
        <end position="776"/>
    </location>
</feature>
<reference evidence="9 10" key="1">
    <citation type="submission" date="2016-10" db="EMBL/GenBank/DDBJ databases">
        <authorList>
            <person name="de Groot N.N."/>
        </authorList>
    </citation>
    <scope>NUCLEOTIDE SEQUENCE [LARGE SCALE GENOMIC DNA]</scope>
    <source>
        <strain evidence="9 10">DSM 21668</strain>
    </source>
</reference>
<feature type="transmembrane region" description="Helical" evidence="6">
    <location>
        <begin position="374"/>
        <end position="396"/>
    </location>
</feature>
<feature type="domain" description="ABC3 transporter permease C-terminal" evidence="7">
    <location>
        <begin position="286"/>
        <end position="400"/>
    </location>
</feature>
<dbReference type="AlphaFoldDB" id="A0A1G9Y8Y5"/>
<comment type="subcellular location">
    <subcellularLocation>
        <location evidence="1">Cell membrane</location>
        <topology evidence="1">Multi-pass membrane protein</topology>
    </subcellularLocation>
</comment>
<keyword evidence="2" id="KW-1003">Cell membrane</keyword>
<keyword evidence="5 6" id="KW-0472">Membrane</keyword>
<evidence type="ECO:0000256" key="3">
    <source>
        <dbReference type="ARBA" id="ARBA00022692"/>
    </source>
</evidence>
<feature type="transmembrane region" description="Helical" evidence="6">
    <location>
        <begin position="701"/>
        <end position="733"/>
    </location>
</feature>
<dbReference type="Pfam" id="PF02687">
    <property type="entry name" value="FtsX"/>
    <property type="match status" value="2"/>
</dbReference>
<dbReference type="PANTHER" id="PTHR30572">
    <property type="entry name" value="MEMBRANE COMPONENT OF TRANSPORTER-RELATED"/>
    <property type="match status" value="1"/>
</dbReference>
<dbReference type="PANTHER" id="PTHR30572:SF18">
    <property type="entry name" value="ABC-TYPE MACROLIDE FAMILY EXPORT SYSTEM PERMEASE COMPONENT 2"/>
    <property type="match status" value="1"/>
</dbReference>
<feature type="domain" description="MacB-like periplasmic core" evidence="8">
    <location>
        <begin position="19"/>
        <end position="240"/>
    </location>
</feature>
<keyword evidence="4 6" id="KW-1133">Transmembrane helix</keyword>
<evidence type="ECO:0000313" key="10">
    <source>
        <dbReference type="Proteomes" id="UP000198901"/>
    </source>
</evidence>
<evidence type="ECO:0000259" key="8">
    <source>
        <dbReference type="Pfam" id="PF12704"/>
    </source>
</evidence>
<feature type="transmembrane region" description="Helical" evidence="6">
    <location>
        <begin position="667"/>
        <end position="689"/>
    </location>
</feature>
<dbReference type="EMBL" id="FNGS01000012">
    <property type="protein sequence ID" value="SDN05500.1"/>
    <property type="molecule type" value="Genomic_DNA"/>
</dbReference>
<accession>A0A1G9Y8Y5</accession>
<dbReference type="OrthoDB" id="5933722at2"/>
<feature type="transmembrane region" description="Helical" evidence="6">
    <location>
        <begin position="753"/>
        <end position="779"/>
    </location>
</feature>
<feature type="transmembrane region" description="Helical" evidence="6">
    <location>
        <begin position="280"/>
        <end position="302"/>
    </location>
</feature>
<sequence length="788" mass="86646">MTVLKMAWRNLLKERRSAFLNLAGLAAGLTCTLLIYLWIRDEMKMGRVHPEGVYQLMANYPQEDGIRTIANTPGPLADAISAELPEVQATATVLQASWFPGRGVLFSKDRALKVRGQFAGPGYFSVFDCPFVAGDRLSFLRNKETLAVSEDVAVRLFGSAAAAVGKTVRWELGEFSGPYTIGGVFRTPTRYETEPFDVMASFALFVEKRPGMKEWTNSDPGTFVRLRPGADEAAFNRKIKYFITAHAPNVKTELVPLLYADKYLFGTFENGVVTGGRVGYVRLFALIGAFILLIACVNFTNLSTARSMTRAKEVAVKKTLGAARSTLIAHFLAESILLAFLALGIAILTVELLLPAFNTFSGKTLALNFDIPQLAVIIGVTLLTGLLAGSYPAVYLSGFQPVGALKGSLKASSTEAGVRKGLVVTQVALSAMFIVSSLVIYRQLSLIRHRDLGYNRDHLVHFEIPMEMDSVSLGRAESFLGELRTLPGIADVSSYYHTLTGQHGNISDFTWPGKPAGKTIDFANLEVGYRFLETTGMKLKEGRSFSYTPNSTREIVFNETAIRQMGLKDPVGKTIRFWGQDRVIVGVVRDFHFESLYQPVKPCFFQVYPAMPNALVRLRAGAEQETLAQIQARYQQFYRTAPFEATFLDENYQAQYAAEMRIGTLSFWFSALAILITCLGLFGLAAFTAQRRKKEIGIRKVIGASVISVTLLLAGDFLRLSLLALVLAFPLTAWALHQWLSDFAYRVDLAPDLFVLAGGIVVVLTLLTVGYQSVSAALANPVKSLKSE</sequence>
<dbReference type="RefSeq" id="WP_093208892.1">
    <property type="nucleotide sequence ID" value="NZ_FNGS01000012.1"/>
</dbReference>
<evidence type="ECO:0000313" key="9">
    <source>
        <dbReference type="EMBL" id="SDN05500.1"/>
    </source>
</evidence>